<evidence type="ECO:0000256" key="1">
    <source>
        <dbReference type="SAM" id="MobiDB-lite"/>
    </source>
</evidence>
<evidence type="ECO:0000313" key="4">
    <source>
        <dbReference type="Proteomes" id="UP001596101"/>
    </source>
</evidence>
<reference evidence="4" key="1">
    <citation type="journal article" date="2019" name="Int. J. Syst. Evol. Microbiol.">
        <title>The Global Catalogue of Microorganisms (GCM) 10K type strain sequencing project: providing services to taxonomists for standard genome sequencing and annotation.</title>
        <authorList>
            <consortium name="The Broad Institute Genomics Platform"/>
            <consortium name="The Broad Institute Genome Sequencing Center for Infectious Disease"/>
            <person name="Wu L."/>
            <person name="Ma J."/>
        </authorList>
    </citation>
    <scope>NUCLEOTIDE SEQUENCE [LARGE SCALE GENOMIC DNA]</scope>
    <source>
        <strain evidence="4">CCUG 43111</strain>
    </source>
</reference>
<proteinExistence type="predicted"/>
<dbReference type="InterPro" id="IPR010127">
    <property type="entry name" value="Phasin_subfam-1"/>
</dbReference>
<protein>
    <submittedName>
        <fullName evidence="3">TIGR01841 family phasin</fullName>
    </submittedName>
</protein>
<accession>A0ABW0MJ79</accession>
<dbReference type="RefSeq" id="WP_379753715.1">
    <property type="nucleotide sequence ID" value="NZ_JBHSMR010000013.1"/>
</dbReference>
<dbReference type="EMBL" id="JBHSMR010000013">
    <property type="protein sequence ID" value="MFC5478289.1"/>
    <property type="molecule type" value="Genomic_DNA"/>
</dbReference>
<keyword evidence="4" id="KW-1185">Reference proteome</keyword>
<dbReference type="NCBIfam" id="TIGR01841">
    <property type="entry name" value="phasin"/>
    <property type="match status" value="1"/>
</dbReference>
<sequence length="212" mass="22682">MFPYSPATNPAVRSHLDSQFAYFNDLNQALAGSFQAVCDANLKLGHTMIEETMSAGQRMLSSERAVDAMGAAAAHAQPATDKLRAYQQHLSRLAAEVQVELARVNQQHGPETARTAHALADEVTRVASEETARSVQQQEDVLKTFRDPFQPGEVQRGGEQGAERTATNAERAAASTGSRMQFDGLAENGSVQGHVQGPSVQAAGSKPLRKPG</sequence>
<gene>
    <name evidence="3" type="primary">phaP</name>
    <name evidence="3" type="ORF">ACFPQ5_08820</name>
</gene>
<feature type="domain" description="Phasin" evidence="2">
    <location>
        <begin position="18"/>
        <end position="106"/>
    </location>
</feature>
<comment type="caution">
    <text evidence="3">The sequence shown here is derived from an EMBL/GenBank/DDBJ whole genome shotgun (WGS) entry which is preliminary data.</text>
</comment>
<feature type="compositionally biased region" description="Low complexity" evidence="1">
    <location>
        <begin position="163"/>
        <end position="174"/>
    </location>
</feature>
<dbReference type="InterPro" id="IPR018968">
    <property type="entry name" value="Phasin"/>
</dbReference>
<dbReference type="Proteomes" id="UP001596101">
    <property type="component" value="Unassembled WGS sequence"/>
</dbReference>
<dbReference type="Pfam" id="PF09361">
    <property type="entry name" value="Phasin_2"/>
    <property type="match status" value="1"/>
</dbReference>
<name>A0ABW0MJ79_9BURK</name>
<organism evidence="3 4">
    <name type="scientific">Massilia suwonensis</name>
    <dbReference type="NCBI Taxonomy" id="648895"/>
    <lineage>
        <taxon>Bacteria</taxon>
        <taxon>Pseudomonadati</taxon>
        <taxon>Pseudomonadota</taxon>
        <taxon>Betaproteobacteria</taxon>
        <taxon>Burkholderiales</taxon>
        <taxon>Oxalobacteraceae</taxon>
        <taxon>Telluria group</taxon>
        <taxon>Massilia</taxon>
    </lineage>
</organism>
<evidence type="ECO:0000259" key="2">
    <source>
        <dbReference type="Pfam" id="PF09361"/>
    </source>
</evidence>
<evidence type="ECO:0000313" key="3">
    <source>
        <dbReference type="EMBL" id="MFC5478289.1"/>
    </source>
</evidence>
<feature type="region of interest" description="Disordered" evidence="1">
    <location>
        <begin position="129"/>
        <end position="212"/>
    </location>
</feature>